<dbReference type="AlphaFoldDB" id="A0A158KW15"/>
<keyword evidence="2" id="KW-0238">DNA-binding</keyword>
<gene>
    <name evidence="6" type="ORF">AWB67_06723</name>
</gene>
<accession>A0A158KW15</accession>
<comment type="caution">
    <text evidence="6">The sequence shown here is derived from an EMBL/GenBank/DDBJ whole genome shotgun (WGS) entry which is preliminary data.</text>
</comment>
<evidence type="ECO:0000256" key="1">
    <source>
        <dbReference type="ARBA" id="ARBA00023015"/>
    </source>
</evidence>
<dbReference type="InterPro" id="IPR009057">
    <property type="entry name" value="Homeodomain-like_sf"/>
</dbReference>
<organism evidence="6 7">
    <name type="scientific">Caballeronia terrestris</name>
    <dbReference type="NCBI Taxonomy" id="1226301"/>
    <lineage>
        <taxon>Bacteria</taxon>
        <taxon>Pseudomonadati</taxon>
        <taxon>Pseudomonadota</taxon>
        <taxon>Betaproteobacteria</taxon>
        <taxon>Burkholderiales</taxon>
        <taxon>Burkholderiaceae</taxon>
        <taxon>Caballeronia</taxon>
    </lineage>
</organism>
<keyword evidence="1" id="KW-0805">Transcription regulation</keyword>
<dbReference type="PANTHER" id="PTHR46796">
    <property type="entry name" value="HTH-TYPE TRANSCRIPTIONAL ACTIVATOR RHAS-RELATED"/>
    <property type="match status" value="1"/>
</dbReference>
<proteinExistence type="predicted"/>
<sequence length="282" mass="31548">MKFGSFEASTRIEALHARFDRHEFATHAHDTWAIGAVISGAKDIFGKKGTDGIIRSTQVYSLPPHRAHGGKTVGSACEYVMLYVPVEEWTTQCDARGVDIHRFSHGALEDARLTQCLLSFVTLMLHHPERLSEWSGEWTNFCEVLLHRYRTAERTTSPAGAIRADPDLVRAYDFLHEYWNCNVSLDKLAGESAMSIYELCRRFSAVYGLSPHRYQLVLRLEKAKAKLLRGASISDVAADTGFADQSHLGRHFKSMFGMTPGAVLEEAASKKKRRSGPECDEA</sequence>
<dbReference type="PROSITE" id="PS01124">
    <property type="entry name" value="HTH_ARAC_FAMILY_2"/>
    <property type="match status" value="1"/>
</dbReference>
<dbReference type="SMART" id="SM00342">
    <property type="entry name" value="HTH_ARAC"/>
    <property type="match status" value="1"/>
</dbReference>
<keyword evidence="7" id="KW-1185">Reference proteome</keyword>
<dbReference type="GO" id="GO:0043565">
    <property type="term" value="F:sequence-specific DNA binding"/>
    <property type="evidence" value="ECO:0007669"/>
    <property type="project" value="InterPro"/>
</dbReference>
<dbReference type="Pfam" id="PF12833">
    <property type="entry name" value="HTH_18"/>
    <property type="match status" value="1"/>
</dbReference>
<keyword evidence="3" id="KW-0010">Activator</keyword>
<dbReference type="SUPFAM" id="SSF46689">
    <property type="entry name" value="Homeodomain-like"/>
    <property type="match status" value="2"/>
</dbReference>
<dbReference type="Gene3D" id="1.10.10.60">
    <property type="entry name" value="Homeodomain-like"/>
    <property type="match status" value="1"/>
</dbReference>
<dbReference type="GO" id="GO:0003700">
    <property type="term" value="F:DNA-binding transcription factor activity"/>
    <property type="evidence" value="ECO:0007669"/>
    <property type="project" value="InterPro"/>
</dbReference>
<protein>
    <submittedName>
        <fullName evidence="6">AraC family transcriptional regulator</fullName>
    </submittedName>
</protein>
<reference evidence="6" key="1">
    <citation type="submission" date="2016-01" db="EMBL/GenBank/DDBJ databases">
        <authorList>
            <person name="Peeters C."/>
        </authorList>
    </citation>
    <scope>NUCLEOTIDE SEQUENCE [LARGE SCALE GENOMIC DNA]</scope>
    <source>
        <strain evidence="6">LMG 22937</strain>
    </source>
</reference>
<evidence type="ECO:0000313" key="6">
    <source>
        <dbReference type="EMBL" id="SAL84611.1"/>
    </source>
</evidence>
<dbReference type="InterPro" id="IPR050204">
    <property type="entry name" value="AraC_XylS_family_regulators"/>
</dbReference>
<evidence type="ECO:0000313" key="7">
    <source>
        <dbReference type="Proteomes" id="UP000054925"/>
    </source>
</evidence>
<feature type="domain" description="HTH araC/xylS-type" evidence="5">
    <location>
        <begin position="169"/>
        <end position="266"/>
    </location>
</feature>
<dbReference type="Pfam" id="PF02311">
    <property type="entry name" value="AraC_binding"/>
    <property type="match status" value="1"/>
</dbReference>
<dbReference type="InterPro" id="IPR018062">
    <property type="entry name" value="HTH_AraC-typ_CS"/>
</dbReference>
<dbReference type="InterPro" id="IPR003313">
    <property type="entry name" value="AraC-bd"/>
</dbReference>
<keyword evidence="4" id="KW-0804">Transcription</keyword>
<dbReference type="InterPro" id="IPR037923">
    <property type="entry name" value="HTH-like"/>
</dbReference>
<evidence type="ECO:0000259" key="5">
    <source>
        <dbReference type="PROSITE" id="PS01124"/>
    </source>
</evidence>
<dbReference type="EMBL" id="FCOL02000131">
    <property type="protein sequence ID" value="SAL84611.1"/>
    <property type="molecule type" value="Genomic_DNA"/>
</dbReference>
<dbReference type="Proteomes" id="UP000054925">
    <property type="component" value="Unassembled WGS sequence"/>
</dbReference>
<dbReference type="SUPFAM" id="SSF51215">
    <property type="entry name" value="Regulatory protein AraC"/>
    <property type="match status" value="1"/>
</dbReference>
<evidence type="ECO:0000256" key="2">
    <source>
        <dbReference type="ARBA" id="ARBA00023125"/>
    </source>
</evidence>
<name>A0A158KW15_9BURK</name>
<evidence type="ECO:0000256" key="3">
    <source>
        <dbReference type="ARBA" id="ARBA00023159"/>
    </source>
</evidence>
<dbReference type="InterPro" id="IPR018060">
    <property type="entry name" value="HTH_AraC"/>
</dbReference>
<evidence type="ECO:0000256" key="4">
    <source>
        <dbReference type="ARBA" id="ARBA00023163"/>
    </source>
</evidence>
<dbReference type="PROSITE" id="PS00041">
    <property type="entry name" value="HTH_ARAC_FAMILY_1"/>
    <property type="match status" value="1"/>
</dbReference>